<evidence type="ECO:0000256" key="1">
    <source>
        <dbReference type="ARBA" id="ARBA00010576"/>
    </source>
</evidence>
<evidence type="ECO:0000256" key="2">
    <source>
        <dbReference type="SAM" id="MobiDB-lite"/>
    </source>
</evidence>
<dbReference type="PANTHER" id="PTHR14758">
    <property type="entry name" value="AGAP005440-PA"/>
    <property type="match status" value="1"/>
</dbReference>
<dbReference type="Proteomes" id="UP000625711">
    <property type="component" value="Unassembled WGS sequence"/>
</dbReference>
<feature type="domain" description="Centrosome-associated FAM110 C-terminal" evidence="3">
    <location>
        <begin position="287"/>
        <end position="387"/>
    </location>
</feature>
<accession>A0A834MAK0</accession>
<reference evidence="4" key="1">
    <citation type="submission" date="2020-08" db="EMBL/GenBank/DDBJ databases">
        <title>Genome sequencing and assembly of the red palm weevil Rhynchophorus ferrugineus.</title>
        <authorList>
            <person name="Dias G.B."/>
            <person name="Bergman C.M."/>
            <person name="Manee M."/>
        </authorList>
    </citation>
    <scope>NUCLEOTIDE SEQUENCE</scope>
    <source>
        <strain evidence="4">AA-2017</strain>
        <tissue evidence="4">Whole larva</tissue>
    </source>
</reference>
<keyword evidence="5" id="KW-1185">Reference proteome</keyword>
<dbReference type="PANTHER" id="PTHR14758:SF1">
    <property type="entry name" value="CENTROSOME-ASSOCIATED FAM110 C-TERMINAL DOMAIN-CONTAINING PROTEIN"/>
    <property type="match status" value="1"/>
</dbReference>
<dbReference type="AlphaFoldDB" id="A0A834MAK0"/>
<organism evidence="4 5">
    <name type="scientific">Rhynchophorus ferrugineus</name>
    <name type="common">Red palm weevil</name>
    <name type="synonym">Curculio ferrugineus</name>
    <dbReference type="NCBI Taxonomy" id="354439"/>
    <lineage>
        <taxon>Eukaryota</taxon>
        <taxon>Metazoa</taxon>
        <taxon>Ecdysozoa</taxon>
        <taxon>Arthropoda</taxon>
        <taxon>Hexapoda</taxon>
        <taxon>Insecta</taxon>
        <taxon>Pterygota</taxon>
        <taxon>Neoptera</taxon>
        <taxon>Endopterygota</taxon>
        <taxon>Coleoptera</taxon>
        <taxon>Polyphaga</taxon>
        <taxon>Cucujiformia</taxon>
        <taxon>Curculionidae</taxon>
        <taxon>Dryophthorinae</taxon>
        <taxon>Rhynchophorus</taxon>
    </lineage>
</organism>
<evidence type="ECO:0000313" key="5">
    <source>
        <dbReference type="Proteomes" id="UP000625711"/>
    </source>
</evidence>
<feature type="compositionally biased region" description="Low complexity" evidence="2">
    <location>
        <begin position="193"/>
        <end position="204"/>
    </location>
</feature>
<feature type="compositionally biased region" description="Polar residues" evidence="2">
    <location>
        <begin position="205"/>
        <end position="218"/>
    </location>
</feature>
<comment type="caution">
    <text evidence="4">The sequence shown here is derived from an EMBL/GenBank/DDBJ whole genome shotgun (WGS) entry which is preliminary data.</text>
</comment>
<evidence type="ECO:0000259" key="3">
    <source>
        <dbReference type="Pfam" id="PF14160"/>
    </source>
</evidence>
<dbReference type="InterPro" id="IPR025741">
    <property type="entry name" value="FAM110_C"/>
</dbReference>
<feature type="region of interest" description="Disordered" evidence="2">
    <location>
        <begin position="91"/>
        <end position="110"/>
    </location>
</feature>
<proteinExistence type="inferred from homology"/>
<feature type="region of interest" description="Disordered" evidence="2">
    <location>
        <begin position="144"/>
        <end position="246"/>
    </location>
</feature>
<sequence>MATIMYPSLTKSQSMRSKRKSAVELLAESKPFYVKSEVVRDNTQQLPTRTHTNFGTYGTYNRSKSVNVTSITPGNGYGKPTNLSQYMAVSPSRSLPPLTHRRSVHSPATMSHAANSNDLLQNRLRQLLVCDSAEELRVDQVKETRKLRKNQDRKPSRMAPLSPPAEYSSQRCHKSLPDLHCRGSSGSGGAEPSSNKSSNKSLSNRDSGGSSGHYTQRSEPAPPPRQFCSPETRRDSGSSTQHSGGSSYYCCQEPECRAARQSTAYQPAPVSTFKRQKCLRYKRDRPILRSKSDISDRYWRPPEPPTSHLEQFFEHLGLTSDSYEEMLSGSGHSSESPVFFSDVSTVDSSRPLDNIDCCPQQTYRNSEPPSIVERNARIIKWLCNCRKSQQT</sequence>
<evidence type="ECO:0000313" key="4">
    <source>
        <dbReference type="EMBL" id="KAF7272685.1"/>
    </source>
</evidence>
<name>A0A834MAK0_RHYFE</name>
<gene>
    <name evidence="4" type="ORF">GWI33_014549</name>
</gene>
<dbReference type="EMBL" id="JAACXV010013728">
    <property type="protein sequence ID" value="KAF7272685.1"/>
    <property type="molecule type" value="Genomic_DNA"/>
</dbReference>
<comment type="similarity">
    <text evidence="1">Belongs to the FAM110 family.</text>
</comment>
<feature type="compositionally biased region" description="Low complexity" evidence="2">
    <location>
        <begin position="237"/>
        <end position="246"/>
    </location>
</feature>
<dbReference type="OrthoDB" id="10028183at2759"/>
<dbReference type="Pfam" id="PF14160">
    <property type="entry name" value="FAM110_C"/>
    <property type="match status" value="1"/>
</dbReference>
<dbReference type="InterPro" id="IPR025740">
    <property type="entry name" value="FAM110"/>
</dbReference>
<feature type="compositionally biased region" description="Basic and acidic residues" evidence="2">
    <location>
        <begin position="144"/>
        <end position="155"/>
    </location>
</feature>
<protein>
    <recommendedName>
        <fullName evidence="3">Centrosome-associated FAM110 C-terminal domain-containing protein</fullName>
    </recommendedName>
</protein>